<feature type="non-terminal residue" evidence="3">
    <location>
        <position position="621"/>
    </location>
</feature>
<feature type="region of interest" description="Disordered" evidence="2">
    <location>
        <begin position="1"/>
        <end position="50"/>
    </location>
</feature>
<feature type="compositionally biased region" description="Polar residues" evidence="2">
    <location>
        <begin position="7"/>
        <end position="28"/>
    </location>
</feature>
<keyword evidence="1" id="KW-0175">Coiled coil</keyword>
<comment type="caution">
    <text evidence="3">The sequence shown here is derived from an EMBL/GenBank/DDBJ whole genome shotgun (WGS) entry which is preliminary data.</text>
</comment>
<organism evidence="3 4">
    <name type="scientific">Candidatus Komeilibacteria bacterium CG_4_10_14_0_2_um_filter_37_10</name>
    <dbReference type="NCBI Taxonomy" id="1974470"/>
    <lineage>
        <taxon>Bacteria</taxon>
        <taxon>Candidatus Komeiliibacteriota</taxon>
    </lineage>
</organism>
<reference evidence="4" key="1">
    <citation type="submission" date="2017-09" db="EMBL/GenBank/DDBJ databases">
        <title>Depth-based differentiation of microbial function through sediment-hosted aquifers and enrichment of novel symbionts in the deep terrestrial subsurface.</title>
        <authorList>
            <person name="Probst A.J."/>
            <person name="Ladd B."/>
            <person name="Jarett J.K."/>
            <person name="Geller-Mcgrath D.E."/>
            <person name="Sieber C.M.K."/>
            <person name="Emerson J.B."/>
            <person name="Anantharaman K."/>
            <person name="Thomas B.C."/>
            <person name="Malmstrom R."/>
            <person name="Stieglmeier M."/>
            <person name="Klingl A."/>
            <person name="Woyke T."/>
            <person name="Ryan C.M."/>
            <person name="Banfield J.F."/>
        </authorList>
    </citation>
    <scope>NUCLEOTIDE SEQUENCE [LARGE SCALE GENOMIC DNA]</scope>
</reference>
<protein>
    <submittedName>
        <fullName evidence="3">Uncharacterized protein</fullName>
    </submittedName>
</protein>
<evidence type="ECO:0000256" key="2">
    <source>
        <dbReference type="SAM" id="MobiDB-lite"/>
    </source>
</evidence>
<dbReference type="AlphaFoldDB" id="A0A2M7VD97"/>
<dbReference type="Proteomes" id="UP000230405">
    <property type="component" value="Unassembled WGS sequence"/>
</dbReference>
<accession>A0A2M7VD97</accession>
<evidence type="ECO:0000313" key="4">
    <source>
        <dbReference type="Proteomes" id="UP000230405"/>
    </source>
</evidence>
<sequence length="621" mass="71955">MFRDNIWSKSLSVSQPTGTSESKNSIANKTRAENILHKDQQQETYGERSREDELILAKKREHYQVLGTQHQEDLSFSSEQLYLTKLQNIADSIVTALPLPVAAKVKTYFVRESSINAYVFTDRQLKDYPLIAEKNLEIPIFINTGLVYNLSEHYRKKRQKLISQILEGSNLDFQRLSLADSEDDLEVLLLELGVDQTINLTQKTELFAIYDNDRYFLSEDKIAAVLSHELTHLTQSFRKNYHSSQEMEYRADIMGQKVLDKAGYAPESMEETMIFLEYLQGEAGFNPCSSHPSAHLRRKECQLAYHDLRNVVRHSGQKQKRLPTMNEQFRDNEVYHFDYLRDQVTRAHNTEEIASLLEQVKSVDDLAAVLHPLRLRVDYTLARKEALQDKSSLNNLLQMLMRQQYDLKNLRNNLPLPLLRESLAEFIIERKEKTDDQIIVNFLEKPGVSQLLYAYYQGEKSSTNKNGGNIEFSLEQIFTNQPELINELQQLLPQQYKQIKRFVNYFINHQTTPWHKDGKQIYTLSYLAEWSLDIDKSLAKYRQPSPADNLLLADLITESGIKPANLLPLSSDELTNGYYSKLQSNLTYLNDEGKRYKDYIPIGDEILAGPNIQEDDINFIA</sequence>
<feature type="compositionally biased region" description="Basic and acidic residues" evidence="2">
    <location>
        <begin position="30"/>
        <end position="50"/>
    </location>
</feature>
<evidence type="ECO:0000313" key="3">
    <source>
        <dbReference type="EMBL" id="PIZ98395.1"/>
    </source>
</evidence>
<gene>
    <name evidence="3" type="ORF">COX77_04580</name>
</gene>
<dbReference type="EMBL" id="PFPO01000089">
    <property type="protein sequence ID" value="PIZ98395.1"/>
    <property type="molecule type" value="Genomic_DNA"/>
</dbReference>
<feature type="coiled-coil region" evidence="1">
    <location>
        <begin position="383"/>
        <end position="413"/>
    </location>
</feature>
<evidence type="ECO:0000256" key="1">
    <source>
        <dbReference type="SAM" id="Coils"/>
    </source>
</evidence>
<proteinExistence type="predicted"/>
<name>A0A2M7VD97_9BACT</name>